<protein>
    <submittedName>
        <fullName evidence="4">Transcriptional regulator, TetR family</fullName>
    </submittedName>
</protein>
<dbReference type="InterPro" id="IPR001647">
    <property type="entry name" value="HTH_TetR"/>
</dbReference>
<dbReference type="PANTHER" id="PTHR43479:SF7">
    <property type="entry name" value="TETR-FAMILY TRANSCRIPTIONAL REGULATOR"/>
    <property type="match status" value="1"/>
</dbReference>
<dbReference type="Pfam" id="PF00440">
    <property type="entry name" value="TetR_N"/>
    <property type="match status" value="1"/>
</dbReference>
<dbReference type="InterPro" id="IPR050624">
    <property type="entry name" value="HTH-type_Tx_Regulator"/>
</dbReference>
<evidence type="ECO:0000259" key="3">
    <source>
        <dbReference type="PROSITE" id="PS50977"/>
    </source>
</evidence>
<dbReference type="PROSITE" id="PS50977">
    <property type="entry name" value="HTH_TETR_2"/>
    <property type="match status" value="1"/>
</dbReference>
<keyword evidence="1 2" id="KW-0238">DNA-binding</keyword>
<name>A0A2N5NCE8_9BACL</name>
<evidence type="ECO:0000256" key="2">
    <source>
        <dbReference type="PROSITE-ProRule" id="PRU00335"/>
    </source>
</evidence>
<dbReference type="PANTHER" id="PTHR43479">
    <property type="entry name" value="ACREF/ENVCD OPERON REPRESSOR-RELATED"/>
    <property type="match status" value="1"/>
</dbReference>
<dbReference type="Gene3D" id="1.10.357.10">
    <property type="entry name" value="Tetracycline Repressor, domain 2"/>
    <property type="match status" value="1"/>
</dbReference>
<keyword evidence="5" id="KW-1185">Reference proteome</keyword>
<reference evidence="4 5" key="1">
    <citation type="submission" date="2017-05" db="EMBL/GenBank/DDBJ databases">
        <title>Functional genome analysis of Paenibacillus pasadenensis strain R16: insights on endophytic life style and antifungal activity.</title>
        <authorList>
            <person name="Passera A."/>
            <person name="Marcolungo L."/>
            <person name="Casati P."/>
            <person name="Brasca M."/>
            <person name="Quaglino F."/>
            <person name="Delledonne M."/>
        </authorList>
    </citation>
    <scope>NUCLEOTIDE SEQUENCE [LARGE SCALE GENOMIC DNA]</scope>
    <source>
        <strain evidence="4 5">R16</strain>
    </source>
</reference>
<dbReference type="InterPro" id="IPR039532">
    <property type="entry name" value="TetR_C_Firmicutes"/>
</dbReference>
<feature type="domain" description="HTH tetR-type" evidence="3">
    <location>
        <begin position="6"/>
        <end position="66"/>
    </location>
</feature>
<feature type="DNA-binding region" description="H-T-H motif" evidence="2">
    <location>
        <begin position="29"/>
        <end position="48"/>
    </location>
</feature>
<accession>A0A2N5NCE8</accession>
<evidence type="ECO:0000313" key="5">
    <source>
        <dbReference type="Proteomes" id="UP000234789"/>
    </source>
</evidence>
<evidence type="ECO:0000256" key="1">
    <source>
        <dbReference type="ARBA" id="ARBA00023125"/>
    </source>
</evidence>
<sequence length="191" mass="22123">MDPRVARSKTALKQALLRLLEGKEFESVTITEIVQTSGYNRGTFYKHYDNKEALLEDILNDLIEGLLEAFRYPYEQTEVFRVHQLPPGSVKIFDHFMEHAPTYGILTRSQVMPALREKMFRALRDISSRELVPELDGIDAELLADYSIHGLLGILFHWIESGFARSPAYMQEQLVKIIRFRPDELQTRPPT</sequence>
<dbReference type="SUPFAM" id="SSF46689">
    <property type="entry name" value="Homeodomain-like"/>
    <property type="match status" value="1"/>
</dbReference>
<proteinExistence type="predicted"/>
<dbReference type="GO" id="GO:0003677">
    <property type="term" value="F:DNA binding"/>
    <property type="evidence" value="ECO:0007669"/>
    <property type="project" value="UniProtKB-UniRule"/>
</dbReference>
<dbReference type="Pfam" id="PF14278">
    <property type="entry name" value="TetR_C_8"/>
    <property type="match status" value="1"/>
</dbReference>
<dbReference type="EMBL" id="NFEZ01000001">
    <property type="protein sequence ID" value="PLT47994.1"/>
    <property type="molecule type" value="Genomic_DNA"/>
</dbReference>
<dbReference type="AlphaFoldDB" id="A0A2N5NCE8"/>
<dbReference type="InterPro" id="IPR009057">
    <property type="entry name" value="Homeodomain-like_sf"/>
</dbReference>
<gene>
    <name evidence="4" type="ORF">B8V81_0126</name>
</gene>
<comment type="caution">
    <text evidence="4">The sequence shown here is derived from an EMBL/GenBank/DDBJ whole genome shotgun (WGS) entry which is preliminary data.</text>
</comment>
<evidence type="ECO:0000313" key="4">
    <source>
        <dbReference type="EMBL" id="PLT47994.1"/>
    </source>
</evidence>
<dbReference type="Proteomes" id="UP000234789">
    <property type="component" value="Unassembled WGS sequence"/>
</dbReference>
<organism evidence="4 5">
    <name type="scientific">Paenibacillus pasadenensis</name>
    <dbReference type="NCBI Taxonomy" id="217090"/>
    <lineage>
        <taxon>Bacteria</taxon>
        <taxon>Bacillati</taxon>
        <taxon>Bacillota</taxon>
        <taxon>Bacilli</taxon>
        <taxon>Bacillales</taxon>
        <taxon>Paenibacillaceae</taxon>
        <taxon>Paenibacillus</taxon>
    </lineage>
</organism>